<evidence type="ECO:0000256" key="1">
    <source>
        <dbReference type="ARBA" id="ARBA00004651"/>
    </source>
</evidence>
<keyword evidence="4 7" id="KW-0812">Transmembrane</keyword>
<keyword evidence="9" id="KW-1185">Reference proteome</keyword>
<keyword evidence="5 7" id="KW-1133">Transmembrane helix</keyword>
<dbReference type="PANTHER" id="PTHR43044:SF2">
    <property type="entry name" value="POLYSULPHIDE REDUCTASE NRFD"/>
    <property type="match status" value="1"/>
</dbReference>
<dbReference type="Pfam" id="PF03916">
    <property type="entry name" value="NrfD"/>
    <property type="match status" value="1"/>
</dbReference>
<proteinExistence type="inferred from homology"/>
<evidence type="ECO:0000313" key="8">
    <source>
        <dbReference type="EMBL" id="MEK9499908.1"/>
    </source>
</evidence>
<dbReference type="PANTHER" id="PTHR43044">
    <property type="match status" value="1"/>
</dbReference>
<evidence type="ECO:0000256" key="5">
    <source>
        <dbReference type="ARBA" id="ARBA00022989"/>
    </source>
</evidence>
<dbReference type="RefSeq" id="WP_405277948.1">
    <property type="nucleotide sequence ID" value="NZ_CP144380.1"/>
</dbReference>
<gene>
    <name evidence="8" type="primary">nrfD</name>
    <name evidence="8" type="ORF">WI372_02790</name>
</gene>
<feature type="transmembrane region" description="Helical" evidence="7">
    <location>
        <begin position="409"/>
        <end position="429"/>
    </location>
</feature>
<feature type="transmembrane region" description="Helical" evidence="7">
    <location>
        <begin position="159"/>
        <end position="180"/>
    </location>
</feature>
<comment type="similarity">
    <text evidence="2">Belongs to the NrfD family.</text>
</comment>
<evidence type="ECO:0000256" key="4">
    <source>
        <dbReference type="ARBA" id="ARBA00022692"/>
    </source>
</evidence>
<protein>
    <submittedName>
        <fullName evidence="8">NrfD/PsrC family molybdoenzyme membrane anchor subunit</fullName>
    </submittedName>
</protein>
<evidence type="ECO:0000313" key="9">
    <source>
        <dbReference type="Proteomes" id="UP001484239"/>
    </source>
</evidence>
<evidence type="ECO:0000256" key="3">
    <source>
        <dbReference type="ARBA" id="ARBA00022475"/>
    </source>
</evidence>
<dbReference type="Proteomes" id="UP001484239">
    <property type="component" value="Unassembled WGS sequence"/>
</dbReference>
<feature type="transmembrane region" description="Helical" evidence="7">
    <location>
        <begin position="301"/>
        <end position="322"/>
    </location>
</feature>
<feature type="transmembrane region" description="Helical" evidence="7">
    <location>
        <begin position="342"/>
        <end position="360"/>
    </location>
</feature>
<feature type="transmembrane region" description="Helical" evidence="7">
    <location>
        <begin position="39"/>
        <end position="59"/>
    </location>
</feature>
<dbReference type="InterPro" id="IPR005614">
    <property type="entry name" value="NrfD-like"/>
</dbReference>
<feature type="transmembrane region" description="Helical" evidence="7">
    <location>
        <begin position="115"/>
        <end position="139"/>
    </location>
</feature>
<accession>A0ABU9E5A5</accession>
<name>A0ABU9E5A5_9BACT</name>
<comment type="subcellular location">
    <subcellularLocation>
        <location evidence="1">Cell membrane</location>
        <topology evidence="1">Multi-pass membrane protein</topology>
    </subcellularLocation>
</comment>
<evidence type="ECO:0000256" key="6">
    <source>
        <dbReference type="ARBA" id="ARBA00023136"/>
    </source>
</evidence>
<keyword evidence="6 7" id="KW-0472">Membrane</keyword>
<evidence type="ECO:0000256" key="2">
    <source>
        <dbReference type="ARBA" id="ARBA00008929"/>
    </source>
</evidence>
<reference evidence="8 9" key="1">
    <citation type="submission" date="2024-02" db="EMBL/GenBank/DDBJ databases">
        <title>A novel Gemmatimonadota bacterium.</title>
        <authorList>
            <person name="Du Z.-J."/>
            <person name="Ye Y.-Q."/>
        </authorList>
    </citation>
    <scope>NUCLEOTIDE SEQUENCE [LARGE SCALE GENOMIC DNA]</scope>
    <source>
        <strain evidence="8 9">DH-20</strain>
    </source>
</reference>
<sequence length="459" mass="52479">MATITESQRRGALTHPDIERHEEVNRDILNMLSRPGKGWWALLGLCVLGIGVFFTSWGWQIYRGIGVSGLTSPVGWGAYITTFVFWVGIAHSGTLISAILFLFRAPWRQSVYRAAEAMTVFGVMTAGLFPLIHVGRVWHAYWLIPYPNQRFLWPNFRSPLVWDVFAVTTYFTVSAVFFYLGTIPDVAAARDASTGLRKKLYSVVAMGWRGTDREWHHFGKAYIFLAGLATPLVLSVHSVVSWDFAMGIVPGWHATIFAPYFVAGAIFSGVAMVITLAVPLRKVFKLEAYLTIKHFDALSKLILLTSLIVLYAYLTEFFMAWYSGEPPEKQMFWNRLFGDYWWATWTMLVCNGFVPIMLWFKRVRHSIPALFVVSIFINIGMWFERYVIIVTSLSHEYEPFAWGMYRPSIVEMGILVGSFAWFGFWFLIFTRMLPPVAIAELKEVVAPRMRKNETKSVEA</sequence>
<organism evidence="8 9">
    <name type="scientific">Gaopeijia maritima</name>
    <dbReference type="NCBI Taxonomy" id="3119007"/>
    <lineage>
        <taxon>Bacteria</taxon>
        <taxon>Pseudomonadati</taxon>
        <taxon>Gemmatimonadota</taxon>
        <taxon>Longimicrobiia</taxon>
        <taxon>Gaopeijiales</taxon>
        <taxon>Gaopeijiaceae</taxon>
        <taxon>Gaopeijia</taxon>
    </lineage>
</organism>
<comment type="caution">
    <text evidence="8">The sequence shown here is derived from an EMBL/GenBank/DDBJ whole genome shotgun (WGS) entry which is preliminary data.</text>
</comment>
<evidence type="ECO:0000256" key="7">
    <source>
        <dbReference type="SAM" id="Phobius"/>
    </source>
</evidence>
<keyword evidence="3" id="KW-1003">Cell membrane</keyword>
<feature type="transmembrane region" description="Helical" evidence="7">
    <location>
        <begin position="367"/>
        <end position="389"/>
    </location>
</feature>
<feature type="transmembrane region" description="Helical" evidence="7">
    <location>
        <begin position="260"/>
        <end position="280"/>
    </location>
</feature>
<feature type="transmembrane region" description="Helical" evidence="7">
    <location>
        <begin position="79"/>
        <end position="103"/>
    </location>
</feature>
<feature type="transmembrane region" description="Helical" evidence="7">
    <location>
        <begin position="221"/>
        <end position="240"/>
    </location>
</feature>
<dbReference type="EMBL" id="JBBHLI010000001">
    <property type="protein sequence ID" value="MEK9499908.1"/>
    <property type="molecule type" value="Genomic_DNA"/>
</dbReference>